<reference evidence="2 3" key="1">
    <citation type="journal article" date="2015" name="Proc. Natl. Acad. Sci. U.S.A.">
        <title>The resurrection genome of Boea hygrometrica: A blueprint for survival of dehydration.</title>
        <authorList>
            <person name="Xiao L."/>
            <person name="Yang G."/>
            <person name="Zhang L."/>
            <person name="Yang X."/>
            <person name="Zhao S."/>
            <person name="Ji Z."/>
            <person name="Zhou Q."/>
            <person name="Hu M."/>
            <person name="Wang Y."/>
            <person name="Chen M."/>
            <person name="Xu Y."/>
            <person name="Jin H."/>
            <person name="Xiao X."/>
            <person name="Hu G."/>
            <person name="Bao F."/>
            <person name="Hu Y."/>
            <person name="Wan P."/>
            <person name="Li L."/>
            <person name="Deng X."/>
            <person name="Kuang T."/>
            <person name="Xiang C."/>
            <person name="Zhu J.K."/>
            <person name="Oliver M.J."/>
            <person name="He Y."/>
        </authorList>
    </citation>
    <scope>NUCLEOTIDE SEQUENCE [LARGE SCALE GENOMIC DNA]</scope>
    <source>
        <strain evidence="3">cv. XS01</strain>
    </source>
</reference>
<evidence type="ECO:0000256" key="1">
    <source>
        <dbReference type="SAM" id="MobiDB-lite"/>
    </source>
</evidence>
<proteinExistence type="predicted"/>
<protein>
    <submittedName>
        <fullName evidence="2">Uncharacterized protein</fullName>
    </submittedName>
</protein>
<accession>A0A2Z7B9Z5</accession>
<evidence type="ECO:0000313" key="2">
    <source>
        <dbReference type="EMBL" id="KZV31333.1"/>
    </source>
</evidence>
<sequence length="154" mass="17202">MHWSKISSWNSKGTPKLIRQFTYRSAGNIKLVHQLDVGAARSMKSSSSAESRAELKCRVEVQNAQVHNSSIADQVQYTKAVIECEDRTSWKVSKGRRAASTRRETSSRCPPWTRKNMHAGGALEQSSSTQDGSPKKTSLREQLKSSFCLDTRAD</sequence>
<name>A0A2Z7B9Z5_9LAMI</name>
<dbReference type="EMBL" id="KV007515">
    <property type="protein sequence ID" value="KZV31333.1"/>
    <property type="molecule type" value="Genomic_DNA"/>
</dbReference>
<feature type="compositionally biased region" description="Polar residues" evidence="1">
    <location>
        <begin position="124"/>
        <end position="136"/>
    </location>
</feature>
<organism evidence="2 3">
    <name type="scientific">Dorcoceras hygrometricum</name>
    <dbReference type="NCBI Taxonomy" id="472368"/>
    <lineage>
        <taxon>Eukaryota</taxon>
        <taxon>Viridiplantae</taxon>
        <taxon>Streptophyta</taxon>
        <taxon>Embryophyta</taxon>
        <taxon>Tracheophyta</taxon>
        <taxon>Spermatophyta</taxon>
        <taxon>Magnoliopsida</taxon>
        <taxon>eudicotyledons</taxon>
        <taxon>Gunneridae</taxon>
        <taxon>Pentapetalae</taxon>
        <taxon>asterids</taxon>
        <taxon>lamiids</taxon>
        <taxon>Lamiales</taxon>
        <taxon>Gesneriaceae</taxon>
        <taxon>Didymocarpoideae</taxon>
        <taxon>Trichosporeae</taxon>
        <taxon>Loxocarpinae</taxon>
        <taxon>Dorcoceras</taxon>
    </lineage>
</organism>
<keyword evidence="3" id="KW-1185">Reference proteome</keyword>
<dbReference type="Proteomes" id="UP000250235">
    <property type="component" value="Unassembled WGS sequence"/>
</dbReference>
<gene>
    <name evidence="2" type="ORF">F511_15161</name>
</gene>
<feature type="region of interest" description="Disordered" evidence="1">
    <location>
        <begin position="92"/>
        <end position="154"/>
    </location>
</feature>
<dbReference type="AlphaFoldDB" id="A0A2Z7B9Z5"/>
<evidence type="ECO:0000313" key="3">
    <source>
        <dbReference type="Proteomes" id="UP000250235"/>
    </source>
</evidence>